<reference evidence="2" key="1">
    <citation type="journal article" date="2023" name="Mol. Phylogenet. Evol.">
        <title>Genome-scale phylogeny and comparative genomics of the fungal order Sordariales.</title>
        <authorList>
            <person name="Hensen N."/>
            <person name="Bonometti L."/>
            <person name="Westerberg I."/>
            <person name="Brannstrom I.O."/>
            <person name="Guillou S."/>
            <person name="Cros-Aarteil S."/>
            <person name="Calhoun S."/>
            <person name="Haridas S."/>
            <person name="Kuo A."/>
            <person name="Mondo S."/>
            <person name="Pangilinan J."/>
            <person name="Riley R."/>
            <person name="LaButti K."/>
            <person name="Andreopoulos B."/>
            <person name="Lipzen A."/>
            <person name="Chen C."/>
            <person name="Yan M."/>
            <person name="Daum C."/>
            <person name="Ng V."/>
            <person name="Clum A."/>
            <person name="Steindorff A."/>
            <person name="Ohm R.A."/>
            <person name="Martin F."/>
            <person name="Silar P."/>
            <person name="Natvig D.O."/>
            <person name="Lalanne C."/>
            <person name="Gautier V."/>
            <person name="Ament-Velasquez S.L."/>
            <person name="Kruys A."/>
            <person name="Hutchinson M.I."/>
            <person name="Powell A.J."/>
            <person name="Barry K."/>
            <person name="Miller A.N."/>
            <person name="Grigoriev I.V."/>
            <person name="Debuchy R."/>
            <person name="Gladieux P."/>
            <person name="Hiltunen Thoren M."/>
            <person name="Johannesson H."/>
        </authorList>
    </citation>
    <scope>NUCLEOTIDE SEQUENCE</scope>
    <source>
        <strain evidence="2">CBS 532.94</strain>
    </source>
</reference>
<comment type="caution">
    <text evidence="2">The sequence shown here is derived from an EMBL/GenBank/DDBJ whole genome shotgun (WGS) entry which is preliminary data.</text>
</comment>
<feature type="compositionally biased region" description="Pro residues" evidence="1">
    <location>
        <begin position="49"/>
        <end position="63"/>
    </location>
</feature>
<feature type="region of interest" description="Disordered" evidence="1">
    <location>
        <begin position="1"/>
        <end position="136"/>
    </location>
</feature>
<gene>
    <name evidence="2" type="ORF">C8A03DRAFT_35667</name>
</gene>
<feature type="compositionally biased region" description="Basic residues" evidence="1">
    <location>
        <begin position="1"/>
        <end position="17"/>
    </location>
</feature>
<feature type="non-terminal residue" evidence="2">
    <location>
        <position position="136"/>
    </location>
</feature>
<proteinExistence type="predicted"/>
<feature type="compositionally biased region" description="Polar residues" evidence="1">
    <location>
        <begin position="125"/>
        <end position="136"/>
    </location>
</feature>
<name>A0AAN7C7Z2_9PEZI</name>
<protein>
    <submittedName>
        <fullName evidence="2">Uncharacterized protein</fullName>
    </submittedName>
</protein>
<organism evidence="2 3">
    <name type="scientific">Achaetomium macrosporum</name>
    <dbReference type="NCBI Taxonomy" id="79813"/>
    <lineage>
        <taxon>Eukaryota</taxon>
        <taxon>Fungi</taxon>
        <taxon>Dikarya</taxon>
        <taxon>Ascomycota</taxon>
        <taxon>Pezizomycotina</taxon>
        <taxon>Sordariomycetes</taxon>
        <taxon>Sordariomycetidae</taxon>
        <taxon>Sordariales</taxon>
        <taxon>Chaetomiaceae</taxon>
        <taxon>Achaetomium</taxon>
    </lineage>
</organism>
<evidence type="ECO:0000256" key="1">
    <source>
        <dbReference type="SAM" id="MobiDB-lite"/>
    </source>
</evidence>
<evidence type="ECO:0000313" key="3">
    <source>
        <dbReference type="Proteomes" id="UP001303760"/>
    </source>
</evidence>
<dbReference type="EMBL" id="MU860193">
    <property type="protein sequence ID" value="KAK4236422.1"/>
    <property type="molecule type" value="Genomic_DNA"/>
</dbReference>
<reference evidence="2" key="2">
    <citation type="submission" date="2023-05" db="EMBL/GenBank/DDBJ databases">
        <authorList>
            <consortium name="Lawrence Berkeley National Laboratory"/>
            <person name="Steindorff A."/>
            <person name="Hensen N."/>
            <person name="Bonometti L."/>
            <person name="Westerberg I."/>
            <person name="Brannstrom I.O."/>
            <person name="Guillou S."/>
            <person name="Cros-Aarteil S."/>
            <person name="Calhoun S."/>
            <person name="Haridas S."/>
            <person name="Kuo A."/>
            <person name="Mondo S."/>
            <person name="Pangilinan J."/>
            <person name="Riley R."/>
            <person name="Labutti K."/>
            <person name="Andreopoulos B."/>
            <person name="Lipzen A."/>
            <person name="Chen C."/>
            <person name="Yanf M."/>
            <person name="Daum C."/>
            <person name="Ng V."/>
            <person name="Clum A."/>
            <person name="Ohm R."/>
            <person name="Martin F."/>
            <person name="Silar P."/>
            <person name="Natvig D."/>
            <person name="Lalanne C."/>
            <person name="Gautier V."/>
            <person name="Ament-Velasquez S.L."/>
            <person name="Kruys A."/>
            <person name="Hutchinson M.I."/>
            <person name="Powell A.J."/>
            <person name="Barry K."/>
            <person name="Miller A.N."/>
            <person name="Grigoriev I.V."/>
            <person name="Debuchy R."/>
            <person name="Gladieux P."/>
            <person name="Thoren M.H."/>
            <person name="Johannesson H."/>
        </authorList>
    </citation>
    <scope>NUCLEOTIDE SEQUENCE</scope>
    <source>
        <strain evidence="2">CBS 532.94</strain>
    </source>
</reference>
<feature type="compositionally biased region" description="Low complexity" evidence="1">
    <location>
        <begin position="37"/>
        <end position="48"/>
    </location>
</feature>
<dbReference type="Proteomes" id="UP001303760">
    <property type="component" value="Unassembled WGS sequence"/>
</dbReference>
<keyword evidence="3" id="KW-1185">Reference proteome</keyword>
<accession>A0AAN7C7Z2</accession>
<evidence type="ECO:0000313" key="2">
    <source>
        <dbReference type="EMBL" id="KAK4236422.1"/>
    </source>
</evidence>
<sequence length="136" mass="14077">MTIKDWKKKPGKNKYKYTGHAVRPPGPIADGTPTEPRTPSRACTSSTAPSPPAPETQPWPTPSAPNLHFACIQAHHPPLGGTDGKPMNDRPGRTRIPPAAACPTWAFPTLPAATCPGDGFGGPATSASPSTPRGPG</sequence>
<dbReference type="AlphaFoldDB" id="A0AAN7C7Z2"/>